<dbReference type="InterPro" id="IPR023635">
    <property type="entry name" value="Peptide_deformylase"/>
</dbReference>
<protein>
    <recommendedName>
        <fullName evidence="6">Peptide deformylase</fullName>
        <shortName evidence="6">PDF</shortName>
        <ecNumber evidence="6">3.5.1.88</ecNumber>
    </recommendedName>
    <alternativeName>
        <fullName evidence="6">Polypeptide deformylase</fullName>
    </alternativeName>
</protein>
<dbReference type="OrthoDB" id="9804313at2"/>
<dbReference type="InterPro" id="IPR036821">
    <property type="entry name" value="Peptide_deformylase_sf"/>
</dbReference>
<feature type="binding site" evidence="6">
    <location>
        <position position="101"/>
    </location>
    <ligand>
        <name>Fe cation</name>
        <dbReference type="ChEBI" id="CHEBI:24875"/>
    </ligand>
</feature>
<dbReference type="Proteomes" id="UP000094936">
    <property type="component" value="Unassembled WGS sequence"/>
</dbReference>
<dbReference type="EMBL" id="LYBM01000001">
    <property type="protein sequence ID" value="ODA36266.1"/>
    <property type="molecule type" value="Genomic_DNA"/>
</dbReference>
<name>A0A1C3ESQ0_9GAMM</name>
<dbReference type="EC" id="3.5.1.88" evidence="6"/>
<dbReference type="AlphaFoldDB" id="A0A1C3ESQ0"/>
<comment type="similarity">
    <text evidence="1 6">Belongs to the polypeptide deformylase family.</text>
</comment>
<dbReference type="GO" id="GO:0006412">
    <property type="term" value="P:translation"/>
    <property type="evidence" value="ECO:0007669"/>
    <property type="project" value="UniProtKB-UniRule"/>
</dbReference>
<dbReference type="PANTHER" id="PTHR10458:SF21">
    <property type="entry name" value="PEPTIDE DEFORMYLASE"/>
    <property type="match status" value="1"/>
</dbReference>
<gene>
    <name evidence="6" type="primary">def</name>
    <name evidence="7" type="ORF">A8L45_01310</name>
</gene>
<keyword evidence="3 6" id="KW-0378">Hydrolase</keyword>
<comment type="cofactor">
    <cofactor evidence="6">
        <name>Fe(2+)</name>
        <dbReference type="ChEBI" id="CHEBI:29033"/>
    </cofactor>
    <text evidence="6">Binds 1 Fe(2+) ion.</text>
</comment>
<accession>A0A1C3ESQ0</accession>
<dbReference type="NCBIfam" id="NF001159">
    <property type="entry name" value="PRK00150.1-3"/>
    <property type="match status" value="1"/>
</dbReference>
<feature type="binding site" evidence="6">
    <location>
        <position position="147"/>
    </location>
    <ligand>
        <name>Fe cation</name>
        <dbReference type="ChEBI" id="CHEBI:24875"/>
    </ligand>
</feature>
<dbReference type="HAMAP" id="MF_00163">
    <property type="entry name" value="Pep_deformylase"/>
    <property type="match status" value="1"/>
</dbReference>
<sequence length="177" mass="19779">MEGLMEIAQLGNPVLRQRAEAVKTSEFSELQPFFADLEKTMIVHHGVGIAAPQVSESIRAFIVAPKPNSRYPNAPLMPPTLMLNPKLISQSENIEMDWEGCLSIPGIRAKVPRASEIEVSYQTLDGNTVDTQFSGFAARVFLHELDHLEGIVFLDRTDSSEYVTDAEFMRIIEADMR</sequence>
<evidence type="ECO:0000256" key="6">
    <source>
        <dbReference type="HAMAP-Rule" id="MF_00163"/>
    </source>
</evidence>
<organism evidence="7 8">
    <name type="scientific">Veronia pacifica</name>
    <dbReference type="NCBI Taxonomy" id="1080227"/>
    <lineage>
        <taxon>Bacteria</taxon>
        <taxon>Pseudomonadati</taxon>
        <taxon>Pseudomonadota</taxon>
        <taxon>Gammaproteobacteria</taxon>
        <taxon>Vibrionales</taxon>
        <taxon>Vibrionaceae</taxon>
        <taxon>Veronia</taxon>
    </lineage>
</organism>
<evidence type="ECO:0000256" key="1">
    <source>
        <dbReference type="ARBA" id="ARBA00010759"/>
    </source>
</evidence>
<dbReference type="NCBIfam" id="TIGR00079">
    <property type="entry name" value="pept_deformyl"/>
    <property type="match status" value="1"/>
</dbReference>
<feature type="active site" evidence="6">
    <location>
        <position position="144"/>
    </location>
</feature>
<dbReference type="Gene3D" id="3.90.45.10">
    <property type="entry name" value="Peptide deformylase"/>
    <property type="match status" value="1"/>
</dbReference>
<dbReference type="SUPFAM" id="SSF56420">
    <property type="entry name" value="Peptide deformylase"/>
    <property type="match status" value="1"/>
</dbReference>
<evidence type="ECO:0000256" key="3">
    <source>
        <dbReference type="ARBA" id="ARBA00022801"/>
    </source>
</evidence>
<proteinExistence type="inferred from homology"/>
<dbReference type="PIRSF" id="PIRSF004749">
    <property type="entry name" value="Pep_def"/>
    <property type="match status" value="1"/>
</dbReference>
<dbReference type="GO" id="GO:0046872">
    <property type="term" value="F:metal ion binding"/>
    <property type="evidence" value="ECO:0007669"/>
    <property type="project" value="UniProtKB-KW"/>
</dbReference>
<dbReference type="PANTHER" id="PTHR10458">
    <property type="entry name" value="PEPTIDE DEFORMYLASE"/>
    <property type="match status" value="1"/>
</dbReference>
<keyword evidence="8" id="KW-1185">Reference proteome</keyword>
<evidence type="ECO:0000256" key="2">
    <source>
        <dbReference type="ARBA" id="ARBA00022723"/>
    </source>
</evidence>
<dbReference type="CDD" id="cd00487">
    <property type="entry name" value="Pep_deformylase"/>
    <property type="match status" value="1"/>
</dbReference>
<keyword evidence="2 6" id="KW-0479">Metal-binding</keyword>
<keyword evidence="4 6" id="KW-0648">Protein biosynthesis</keyword>
<dbReference type="STRING" id="1080227.A8L45_01310"/>
<feature type="binding site" evidence="6">
    <location>
        <position position="143"/>
    </location>
    <ligand>
        <name>Fe cation</name>
        <dbReference type="ChEBI" id="CHEBI:24875"/>
    </ligand>
</feature>
<evidence type="ECO:0000256" key="4">
    <source>
        <dbReference type="ARBA" id="ARBA00022917"/>
    </source>
</evidence>
<comment type="catalytic activity">
    <reaction evidence="6">
        <text>N-terminal N-formyl-L-methionyl-[peptide] + H2O = N-terminal L-methionyl-[peptide] + formate</text>
        <dbReference type="Rhea" id="RHEA:24420"/>
        <dbReference type="Rhea" id="RHEA-COMP:10639"/>
        <dbReference type="Rhea" id="RHEA-COMP:10640"/>
        <dbReference type="ChEBI" id="CHEBI:15377"/>
        <dbReference type="ChEBI" id="CHEBI:15740"/>
        <dbReference type="ChEBI" id="CHEBI:49298"/>
        <dbReference type="ChEBI" id="CHEBI:64731"/>
        <dbReference type="EC" id="3.5.1.88"/>
    </reaction>
</comment>
<evidence type="ECO:0000313" key="7">
    <source>
        <dbReference type="EMBL" id="ODA36266.1"/>
    </source>
</evidence>
<dbReference type="Pfam" id="PF01327">
    <property type="entry name" value="Pep_deformylase"/>
    <property type="match status" value="1"/>
</dbReference>
<keyword evidence="5 6" id="KW-0408">Iron</keyword>
<evidence type="ECO:0000256" key="5">
    <source>
        <dbReference type="ARBA" id="ARBA00023004"/>
    </source>
</evidence>
<comment type="function">
    <text evidence="6">Removes the formyl group from the N-terminal Met of newly synthesized proteins. Requires at least a dipeptide for an efficient rate of reaction. N-terminal L-methionine is a prerequisite for activity but the enzyme has broad specificity at other positions.</text>
</comment>
<evidence type="ECO:0000313" key="8">
    <source>
        <dbReference type="Proteomes" id="UP000094936"/>
    </source>
</evidence>
<comment type="caution">
    <text evidence="7">The sequence shown here is derived from an EMBL/GenBank/DDBJ whole genome shotgun (WGS) entry which is preliminary data.</text>
</comment>
<dbReference type="PRINTS" id="PR01576">
    <property type="entry name" value="PDEFORMYLASE"/>
</dbReference>
<reference evidence="7 8" key="1">
    <citation type="submission" date="2016-05" db="EMBL/GenBank/DDBJ databases">
        <title>Genomic Taxonomy of the Vibrionaceae.</title>
        <authorList>
            <person name="Gomez-Gil B."/>
            <person name="Enciso-Ibarra J."/>
        </authorList>
    </citation>
    <scope>NUCLEOTIDE SEQUENCE [LARGE SCALE GENOMIC DNA]</scope>
    <source>
        <strain evidence="7 8">CAIM 1920</strain>
    </source>
</reference>
<dbReference type="GO" id="GO:0042586">
    <property type="term" value="F:peptide deformylase activity"/>
    <property type="evidence" value="ECO:0007669"/>
    <property type="project" value="UniProtKB-UniRule"/>
</dbReference>